<sequence length="728" mass="78997">MPATTNKQPFVVYNAPVSAPTSPATTRRGHHNPPVTPQRITRSAPRQQQYHFSPLTPATNASTPYTPLSLRSLSSNGSTLTTPISAASRRLSLTQSPEVGIQMKNQRQTSLADIAHNWRNRVNENGIKVTSSRDSQYADDEGNCLPSPDVISWLLTPNRSVLSPSPLLPIQRRSRALSYAGPPQPALRVGYTVPNEPCTPNRKTLATLNTPSPNASIISKLKIKGSTTEPPAPRRRFLAQPITSELCDIDEDEYTPYPPAFPTANQTYGQPLYINDPFNATNIPAFGEPAFSVEDSIPFQVIKPEVSSCSICGLRANTLAILEPCTHPLCSACLTSALNIVGEKDMQCAVCKANVENFHLKSFNAKEATPRPAKTDIMDSLLPSAFDVNPFFVPPTNPAIPRSSTPVGFVSPTARGKDSVVLRIDNVPWDITPPMIVNWLKQPVGRAHVLLDRKGKTLSHVFVEMANEEAAKVALRTTQNSVLGQGKRARGVTVTRSNQEELMKALFPSWQGKFDGSRPSLAGLPNETVVATLQAGLMTEGELSALLHLIRSPDSHFLKVPCLPFYSLISILSKFPSDVDSRVFWSSALRDFLYAAVQILVSRGTSNNTFGHPNLLPDLLEAGVNCQAFTELQIGRLSDLVDTNPERTVASSVNTSNCDLRSSPATSSSSNKRNISGSSIPVKRRVSHGASSSRGLTPDITNFDDIAKEFGVGPDLVEALAQRLSGLY</sequence>
<organism evidence="1 2">
    <name type="scientific">Thelephora ganbajun</name>
    <name type="common">Ganba fungus</name>
    <dbReference type="NCBI Taxonomy" id="370292"/>
    <lineage>
        <taxon>Eukaryota</taxon>
        <taxon>Fungi</taxon>
        <taxon>Dikarya</taxon>
        <taxon>Basidiomycota</taxon>
        <taxon>Agaricomycotina</taxon>
        <taxon>Agaricomycetes</taxon>
        <taxon>Thelephorales</taxon>
        <taxon>Thelephoraceae</taxon>
        <taxon>Thelephora</taxon>
    </lineage>
</organism>
<protein>
    <submittedName>
        <fullName evidence="1">Uncharacterized protein</fullName>
    </submittedName>
</protein>
<evidence type="ECO:0000313" key="2">
    <source>
        <dbReference type="Proteomes" id="UP000886501"/>
    </source>
</evidence>
<evidence type="ECO:0000313" key="1">
    <source>
        <dbReference type="EMBL" id="KAF9652286.1"/>
    </source>
</evidence>
<proteinExistence type="predicted"/>
<comment type="caution">
    <text evidence="1">The sequence shown here is derived from an EMBL/GenBank/DDBJ whole genome shotgun (WGS) entry which is preliminary data.</text>
</comment>
<name>A0ACB6ZS79_THEGA</name>
<keyword evidence="2" id="KW-1185">Reference proteome</keyword>
<reference evidence="1" key="2">
    <citation type="journal article" date="2020" name="Nat. Commun.">
        <title>Large-scale genome sequencing of mycorrhizal fungi provides insights into the early evolution of symbiotic traits.</title>
        <authorList>
            <person name="Miyauchi S."/>
            <person name="Kiss E."/>
            <person name="Kuo A."/>
            <person name="Drula E."/>
            <person name="Kohler A."/>
            <person name="Sanchez-Garcia M."/>
            <person name="Morin E."/>
            <person name="Andreopoulos B."/>
            <person name="Barry K.W."/>
            <person name="Bonito G."/>
            <person name="Buee M."/>
            <person name="Carver A."/>
            <person name="Chen C."/>
            <person name="Cichocki N."/>
            <person name="Clum A."/>
            <person name="Culley D."/>
            <person name="Crous P.W."/>
            <person name="Fauchery L."/>
            <person name="Girlanda M."/>
            <person name="Hayes R.D."/>
            <person name="Keri Z."/>
            <person name="LaButti K."/>
            <person name="Lipzen A."/>
            <person name="Lombard V."/>
            <person name="Magnuson J."/>
            <person name="Maillard F."/>
            <person name="Murat C."/>
            <person name="Nolan M."/>
            <person name="Ohm R.A."/>
            <person name="Pangilinan J."/>
            <person name="Pereira M.F."/>
            <person name="Perotto S."/>
            <person name="Peter M."/>
            <person name="Pfister S."/>
            <person name="Riley R."/>
            <person name="Sitrit Y."/>
            <person name="Stielow J.B."/>
            <person name="Szollosi G."/>
            <person name="Zifcakova L."/>
            <person name="Stursova M."/>
            <person name="Spatafora J.W."/>
            <person name="Tedersoo L."/>
            <person name="Vaario L.M."/>
            <person name="Yamada A."/>
            <person name="Yan M."/>
            <person name="Wang P."/>
            <person name="Xu J."/>
            <person name="Bruns T."/>
            <person name="Baldrian P."/>
            <person name="Vilgalys R."/>
            <person name="Dunand C."/>
            <person name="Henrissat B."/>
            <person name="Grigoriev I.V."/>
            <person name="Hibbett D."/>
            <person name="Nagy L.G."/>
            <person name="Martin F.M."/>
        </authorList>
    </citation>
    <scope>NUCLEOTIDE SEQUENCE</scope>
    <source>
        <strain evidence="1">P2</strain>
    </source>
</reference>
<gene>
    <name evidence="1" type="ORF">BDM02DRAFT_3089366</name>
</gene>
<dbReference type="EMBL" id="MU117969">
    <property type="protein sequence ID" value="KAF9652286.1"/>
    <property type="molecule type" value="Genomic_DNA"/>
</dbReference>
<dbReference type="Proteomes" id="UP000886501">
    <property type="component" value="Unassembled WGS sequence"/>
</dbReference>
<reference evidence="1" key="1">
    <citation type="submission" date="2019-10" db="EMBL/GenBank/DDBJ databases">
        <authorList>
            <consortium name="DOE Joint Genome Institute"/>
            <person name="Kuo A."/>
            <person name="Miyauchi S."/>
            <person name="Kiss E."/>
            <person name="Drula E."/>
            <person name="Kohler A."/>
            <person name="Sanchez-Garcia M."/>
            <person name="Andreopoulos B."/>
            <person name="Barry K.W."/>
            <person name="Bonito G."/>
            <person name="Buee M."/>
            <person name="Carver A."/>
            <person name="Chen C."/>
            <person name="Cichocki N."/>
            <person name="Clum A."/>
            <person name="Culley D."/>
            <person name="Crous P.W."/>
            <person name="Fauchery L."/>
            <person name="Girlanda M."/>
            <person name="Hayes R."/>
            <person name="Keri Z."/>
            <person name="Labutti K."/>
            <person name="Lipzen A."/>
            <person name="Lombard V."/>
            <person name="Magnuson J."/>
            <person name="Maillard F."/>
            <person name="Morin E."/>
            <person name="Murat C."/>
            <person name="Nolan M."/>
            <person name="Ohm R."/>
            <person name="Pangilinan J."/>
            <person name="Pereira M."/>
            <person name="Perotto S."/>
            <person name="Peter M."/>
            <person name="Riley R."/>
            <person name="Sitrit Y."/>
            <person name="Stielow B."/>
            <person name="Szollosi G."/>
            <person name="Zifcakova L."/>
            <person name="Stursova M."/>
            <person name="Spatafora J.W."/>
            <person name="Tedersoo L."/>
            <person name="Vaario L.-M."/>
            <person name="Yamada A."/>
            <person name="Yan M."/>
            <person name="Wang P."/>
            <person name="Xu J."/>
            <person name="Bruns T."/>
            <person name="Baldrian P."/>
            <person name="Vilgalys R."/>
            <person name="Henrissat B."/>
            <person name="Grigoriev I.V."/>
            <person name="Hibbett D."/>
            <person name="Nagy L.G."/>
            <person name="Martin F.M."/>
        </authorList>
    </citation>
    <scope>NUCLEOTIDE SEQUENCE</scope>
    <source>
        <strain evidence="1">P2</strain>
    </source>
</reference>
<accession>A0ACB6ZS79</accession>